<evidence type="ECO:0000256" key="2">
    <source>
        <dbReference type="ARBA" id="ARBA00004479"/>
    </source>
</evidence>
<evidence type="ECO:0000313" key="18">
    <source>
        <dbReference type="EMBL" id="CAG9802859.1"/>
    </source>
</evidence>
<keyword evidence="7" id="KW-0130">Cell adhesion</keyword>
<reference evidence="18" key="1">
    <citation type="submission" date="2022-01" db="EMBL/GenBank/DDBJ databases">
        <authorList>
            <person name="King R."/>
        </authorList>
    </citation>
    <scope>NUCLEOTIDE SEQUENCE</scope>
</reference>
<dbReference type="SMART" id="SM00060">
    <property type="entry name" value="FN3"/>
    <property type="match status" value="5"/>
</dbReference>
<feature type="chain" id="PRO_5040472991" description="Neuroglian" evidence="15">
    <location>
        <begin position="19"/>
        <end position="1260"/>
    </location>
</feature>
<evidence type="ECO:0000256" key="11">
    <source>
        <dbReference type="ARBA" id="ARBA00023180"/>
    </source>
</evidence>
<feature type="region of interest" description="Disordered" evidence="13">
    <location>
        <begin position="691"/>
        <end position="717"/>
    </location>
</feature>
<feature type="compositionally biased region" description="Basic and acidic residues" evidence="13">
    <location>
        <begin position="704"/>
        <end position="716"/>
    </location>
</feature>
<dbReference type="Gene3D" id="2.60.40.10">
    <property type="entry name" value="Immunoglobulins"/>
    <property type="match status" value="11"/>
</dbReference>
<dbReference type="InterPro" id="IPR036116">
    <property type="entry name" value="FN3_sf"/>
</dbReference>
<gene>
    <name evidence="18" type="ORF">CHIRRI_LOCUS5764</name>
</gene>
<evidence type="ECO:0000256" key="5">
    <source>
        <dbReference type="ARBA" id="ARBA00022729"/>
    </source>
</evidence>
<dbReference type="PANTHER" id="PTHR44170">
    <property type="entry name" value="PROTEIN SIDEKICK"/>
    <property type="match status" value="1"/>
</dbReference>
<dbReference type="Pfam" id="PF00041">
    <property type="entry name" value="fn3"/>
    <property type="match status" value="3"/>
</dbReference>
<feature type="domain" description="Fibronectin type-III" evidence="17">
    <location>
        <begin position="708"/>
        <end position="805"/>
    </location>
</feature>
<evidence type="ECO:0000256" key="3">
    <source>
        <dbReference type="ARBA" id="ARBA00022475"/>
    </source>
</evidence>
<proteinExistence type="predicted"/>
<organism evidence="18 19">
    <name type="scientific">Chironomus riparius</name>
    <dbReference type="NCBI Taxonomy" id="315576"/>
    <lineage>
        <taxon>Eukaryota</taxon>
        <taxon>Metazoa</taxon>
        <taxon>Ecdysozoa</taxon>
        <taxon>Arthropoda</taxon>
        <taxon>Hexapoda</taxon>
        <taxon>Insecta</taxon>
        <taxon>Pterygota</taxon>
        <taxon>Neoptera</taxon>
        <taxon>Endopterygota</taxon>
        <taxon>Diptera</taxon>
        <taxon>Nematocera</taxon>
        <taxon>Chironomoidea</taxon>
        <taxon>Chironomidae</taxon>
        <taxon>Chironominae</taxon>
        <taxon>Chironomus</taxon>
    </lineage>
</organism>
<dbReference type="CDD" id="cd00063">
    <property type="entry name" value="FN3"/>
    <property type="match status" value="4"/>
</dbReference>
<dbReference type="GO" id="GO:0007411">
    <property type="term" value="P:axon guidance"/>
    <property type="evidence" value="ECO:0007669"/>
    <property type="project" value="TreeGrafter"/>
</dbReference>
<dbReference type="PROSITE" id="PS50853">
    <property type="entry name" value="FN3"/>
    <property type="match status" value="4"/>
</dbReference>
<evidence type="ECO:0000256" key="4">
    <source>
        <dbReference type="ARBA" id="ARBA00022692"/>
    </source>
</evidence>
<feature type="signal peptide" evidence="15">
    <location>
        <begin position="1"/>
        <end position="18"/>
    </location>
</feature>
<feature type="domain" description="Ig-like" evidence="16">
    <location>
        <begin position="24"/>
        <end position="120"/>
    </location>
</feature>
<dbReference type="FunFam" id="2.60.40.10:FF:000028">
    <property type="entry name" value="Neuronal cell adhesion molecule"/>
    <property type="match status" value="1"/>
</dbReference>
<evidence type="ECO:0000256" key="15">
    <source>
        <dbReference type="SAM" id="SignalP"/>
    </source>
</evidence>
<feature type="domain" description="Fibronectin type-III" evidence="17">
    <location>
        <begin position="907"/>
        <end position="1015"/>
    </location>
</feature>
<evidence type="ECO:0000256" key="12">
    <source>
        <dbReference type="ARBA" id="ARBA00023319"/>
    </source>
</evidence>
<dbReference type="InterPro" id="IPR003961">
    <property type="entry name" value="FN3_dom"/>
</dbReference>
<sequence length="1260" mass="140799">MWRSSLLLVVALSVTSYAIIHSPPRITKQPIAEEMLFQVASAGDTEKPFIIECEAEGEPAPKYRWIKNGKHFDFTAYDDRITQQPGRGTLTITKPRDEDLGQYQCFAENEHGIATSNSVFVRKSELNNFKDEQIHNIEAQEGEPFKLQCQPPDGWPKPNVYWMLESTVGGIKTINNSRMTLDPEGNLWFSNVTRFDASEDAYYVCSASSPFRNEYKIGNRVMLKVNPASNAAQNRYAPTKQYVSRRNEVALRGHRVELFCIYGGTPLPQTVWSKDGRPIAWSDRVSQGNYGKSLVIKHTSLDDRGSYTCDVSNGAGQQQSSTINLEVKAIPYFTVEPEPVNAAEEETISFSCEASGIPEPAIKWIHNGKPIDDAPQNARRTVSKNKITIKDILKSDTGNYGCNATNALGYVYKDVYVNVLALPPEIEEAPGREATVDQRDITLTCKVFGAPKPKIKWIRNGQELTGGRYEIQESGNLHIKAVQFSDAGEYICHAENKFGTKEATGSLLVHEHTKITEFPQDYEVIAGTLATFRCNAVSDPSLPLEIEWLLNGEVIDFDAQPRFTKSSDHSLTISNTIELDSGSYTCRARTELDEAEATSTLTVQDTPNAPALTGIQCNEHDATISWEPKGDNRSPILYFIIQYNTTFTPDIWVDASKQVPATDFSYAIPMSPWGNYTFRVIAVNKVGQSLPSEHSESCSTQPDVPHKNPDNVEGKGTEPSNLVIKWSPMPQIDHNAPQFHYRVSWKRDISGQEWQKRDIYDWQQGELVVLDQPTFQRYKIKVQAVNEKGESNVAVKEIEGFSGEDKPTESPKNFKLVDVVSGNKAMVSWDEVTPESIRGHFRGYKIHTWVEGDEENVKEILMKSNTSKALVDKFTPDSKNYARIMAFNDRFNGPPSNTIEFDTPEGVPSTVQSLQAYPLGSSAFWLTWKKPLLTNGKLQGYRIYYEVVEGTELKARQEREPRILDPDVKQAKLAGLQSNTKYRIHIVGFTKQGEGDDYYIEETTQSPTTTYTKPDIPSFDHSVATGENGYARAKINWRPNVAGHPGSHFYAQYRKEGQPSWERSAEKINEDFDEITALEAGARYEIRVVSVDGSEETPSVSKFIETSDPDGGVLIRHPDDNSIATAGWFIGMILALAFLILLLVLICIIKRNRGGKYDVHDREMANGRQDYPEEGGFHEYSQPLDNKSQGRQSLSSQKHGPESDTDSMAEYGDGDTGGQFAEDGSFIGQYIPGKLNPPVSPQPIHHTQQAGTSSGAATYV</sequence>
<evidence type="ECO:0000256" key="6">
    <source>
        <dbReference type="ARBA" id="ARBA00022737"/>
    </source>
</evidence>
<keyword evidence="6" id="KW-0677">Repeat</keyword>
<keyword evidence="10" id="KW-1015">Disulfide bond</keyword>
<feature type="domain" description="Ig-like" evidence="16">
    <location>
        <begin position="424"/>
        <end position="504"/>
    </location>
</feature>
<keyword evidence="9 14" id="KW-0472">Membrane</keyword>
<evidence type="ECO:0000259" key="16">
    <source>
        <dbReference type="PROSITE" id="PS50835"/>
    </source>
</evidence>
<evidence type="ECO:0000259" key="17">
    <source>
        <dbReference type="PROSITE" id="PS50853"/>
    </source>
</evidence>
<keyword evidence="19" id="KW-1185">Reference proteome</keyword>
<feature type="region of interest" description="Disordered" evidence="13">
    <location>
        <begin position="1167"/>
        <end position="1215"/>
    </location>
</feature>
<protein>
    <recommendedName>
        <fullName evidence="20">Neuroglian</fullName>
    </recommendedName>
</protein>
<evidence type="ECO:0000256" key="13">
    <source>
        <dbReference type="SAM" id="MobiDB-lite"/>
    </source>
</evidence>
<dbReference type="GO" id="GO:0005886">
    <property type="term" value="C:plasma membrane"/>
    <property type="evidence" value="ECO:0007669"/>
    <property type="project" value="UniProtKB-SubCell"/>
</dbReference>
<comment type="subcellular location">
    <subcellularLocation>
        <location evidence="1">Cell membrane</location>
    </subcellularLocation>
    <subcellularLocation>
        <location evidence="2">Membrane</location>
        <topology evidence="2">Single-pass type I membrane protein</topology>
    </subcellularLocation>
</comment>
<name>A0A9N9RU64_9DIPT</name>
<evidence type="ECO:0000256" key="7">
    <source>
        <dbReference type="ARBA" id="ARBA00022889"/>
    </source>
</evidence>
<feature type="compositionally biased region" description="Polar residues" evidence="13">
    <location>
        <begin position="1245"/>
        <end position="1260"/>
    </location>
</feature>
<dbReference type="Proteomes" id="UP001153620">
    <property type="component" value="Chromosome 2"/>
</dbReference>
<dbReference type="Pfam" id="PF13882">
    <property type="entry name" value="Bravo_FIGEY"/>
    <property type="match status" value="1"/>
</dbReference>
<dbReference type="InterPro" id="IPR013783">
    <property type="entry name" value="Ig-like_fold"/>
</dbReference>
<dbReference type="SMART" id="SM00409">
    <property type="entry name" value="IG"/>
    <property type="match status" value="6"/>
</dbReference>
<dbReference type="FunFam" id="2.60.40.10:FF:001928">
    <property type="entry name" value="neuroglian isoform X2"/>
    <property type="match status" value="1"/>
</dbReference>
<feature type="domain" description="Ig-like" evidence="16">
    <location>
        <begin position="132"/>
        <end position="218"/>
    </location>
</feature>
<feature type="domain" description="Ig-like" evidence="16">
    <location>
        <begin position="331"/>
        <end position="418"/>
    </location>
</feature>
<dbReference type="SMART" id="SM00408">
    <property type="entry name" value="IGc2"/>
    <property type="match status" value="6"/>
</dbReference>
<feature type="compositionally biased region" description="Polar residues" evidence="13">
    <location>
        <begin position="691"/>
        <end position="702"/>
    </location>
</feature>
<dbReference type="SUPFAM" id="SSF48726">
    <property type="entry name" value="Immunoglobulin"/>
    <property type="match status" value="6"/>
</dbReference>
<dbReference type="InterPro" id="IPR003598">
    <property type="entry name" value="Ig_sub2"/>
</dbReference>
<dbReference type="InterPro" id="IPR003599">
    <property type="entry name" value="Ig_sub"/>
</dbReference>
<dbReference type="EMBL" id="OU895878">
    <property type="protein sequence ID" value="CAG9802859.1"/>
    <property type="molecule type" value="Genomic_DNA"/>
</dbReference>
<dbReference type="CDD" id="cd00096">
    <property type="entry name" value="Ig"/>
    <property type="match status" value="1"/>
</dbReference>
<dbReference type="PANTHER" id="PTHR44170:SF35">
    <property type="entry name" value="NEUROGLIAN"/>
    <property type="match status" value="1"/>
</dbReference>
<dbReference type="Pfam" id="PF13927">
    <property type="entry name" value="Ig_3"/>
    <property type="match status" value="1"/>
</dbReference>
<dbReference type="InterPro" id="IPR013098">
    <property type="entry name" value="Ig_I-set"/>
</dbReference>
<evidence type="ECO:0008006" key="20">
    <source>
        <dbReference type="Google" id="ProtNLM"/>
    </source>
</evidence>
<dbReference type="GO" id="GO:0098609">
    <property type="term" value="P:cell-cell adhesion"/>
    <property type="evidence" value="ECO:0007669"/>
    <property type="project" value="TreeGrafter"/>
</dbReference>
<accession>A0A9N9RU64</accession>
<keyword evidence="8 14" id="KW-1133">Transmembrane helix</keyword>
<feature type="region of interest" description="Disordered" evidence="13">
    <location>
        <begin position="1231"/>
        <end position="1260"/>
    </location>
</feature>
<dbReference type="GO" id="GO:0030424">
    <property type="term" value="C:axon"/>
    <property type="evidence" value="ECO:0007669"/>
    <property type="project" value="TreeGrafter"/>
</dbReference>
<evidence type="ECO:0000256" key="9">
    <source>
        <dbReference type="ARBA" id="ARBA00023136"/>
    </source>
</evidence>
<evidence type="ECO:0000256" key="1">
    <source>
        <dbReference type="ARBA" id="ARBA00004236"/>
    </source>
</evidence>
<dbReference type="InterPro" id="IPR007110">
    <property type="entry name" value="Ig-like_dom"/>
</dbReference>
<evidence type="ECO:0000256" key="14">
    <source>
        <dbReference type="SAM" id="Phobius"/>
    </source>
</evidence>
<dbReference type="Pfam" id="PF07679">
    <property type="entry name" value="I-set"/>
    <property type="match status" value="4"/>
</dbReference>
<keyword evidence="4 14" id="KW-0812">Transmembrane</keyword>
<evidence type="ECO:0000313" key="19">
    <source>
        <dbReference type="Proteomes" id="UP001153620"/>
    </source>
</evidence>
<dbReference type="PROSITE" id="PS50835">
    <property type="entry name" value="IG_LIKE"/>
    <property type="match status" value="6"/>
</dbReference>
<keyword evidence="5 15" id="KW-0732">Signal</keyword>
<dbReference type="InterPro" id="IPR036179">
    <property type="entry name" value="Ig-like_dom_sf"/>
</dbReference>
<reference evidence="18" key="2">
    <citation type="submission" date="2022-10" db="EMBL/GenBank/DDBJ databases">
        <authorList>
            <consortium name="ENA_rothamsted_submissions"/>
            <consortium name="culmorum"/>
            <person name="King R."/>
        </authorList>
    </citation>
    <scope>NUCLEOTIDE SEQUENCE</scope>
</reference>
<dbReference type="OrthoDB" id="6244967at2759"/>
<dbReference type="FunFam" id="2.60.40.10:FF:001718">
    <property type="entry name" value="Neuroglian, isoform D"/>
    <property type="match status" value="1"/>
</dbReference>
<evidence type="ECO:0000256" key="10">
    <source>
        <dbReference type="ARBA" id="ARBA00023157"/>
    </source>
</evidence>
<dbReference type="FunFam" id="2.60.40.10:FF:000035">
    <property type="entry name" value="Contactin 1"/>
    <property type="match status" value="1"/>
</dbReference>
<feature type="compositionally biased region" description="Polar residues" evidence="13">
    <location>
        <begin position="1183"/>
        <end position="1198"/>
    </location>
</feature>
<dbReference type="SUPFAM" id="SSF49265">
    <property type="entry name" value="Fibronectin type III"/>
    <property type="match status" value="3"/>
</dbReference>
<feature type="transmembrane region" description="Helical" evidence="14">
    <location>
        <begin position="1126"/>
        <end position="1149"/>
    </location>
</feature>
<dbReference type="FunFam" id="2.60.40.10:FF:000004">
    <property type="entry name" value="DCC isoform 1"/>
    <property type="match status" value="1"/>
</dbReference>
<keyword evidence="3" id="KW-1003">Cell membrane</keyword>
<dbReference type="FunFam" id="2.60.40.10:FF:000032">
    <property type="entry name" value="palladin isoform X1"/>
    <property type="match status" value="1"/>
</dbReference>
<feature type="domain" description="Ig-like" evidence="16">
    <location>
        <begin position="513"/>
        <end position="602"/>
    </location>
</feature>
<keyword evidence="12" id="KW-0393">Immunoglobulin domain</keyword>
<dbReference type="InterPro" id="IPR026966">
    <property type="entry name" value="Neurofascin/L1/NrCAM_C"/>
</dbReference>
<dbReference type="AlphaFoldDB" id="A0A9N9RU64"/>
<feature type="domain" description="Fibronectin type-III" evidence="17">
    <location>
        <begin position="606"/>
        <end position="703"/>
    </location>
</feature>
<evidence type="ECO:0000256" key="8">
    <source>
        <dbReference type="ARBA" id="ARBA00022989"/>
    </source>
</evidence>
<keyword evidence="11" id="KW-0325">Glycoprotein</keyword>
<dbReference type="FunFam" id="2.60.40.10:FF:001687">
    <property type="entry name" value="Neuroglian, isoform E"/>
    <property type="match status" value="1"/>
</dbReference>
<feature type="domain" description="Ig-like" evidence="16">
    <location>
        <begin position="238"/>
        <end position="324"/>
    </location>
</feature>
<feature type="domain" description="Fibronectin type-III" evidence="17">
    <location>
        <begin position="810"/>
        <end position="906"/>
    </location>
</feature>
<dbReference type="FunFam" id="2.60.40.10:FF:000005">
    <property type="entry name" value="Neuronal cell adhesion molecule"/>
    <property type="match status" value="1"/>
</dbReference>